<keyword evidence="1" id="KW-0472">Membrane</keyword>
<gene>
    <name evidence="3" type="ORF">Cni_G02646</name>
</gene>
<reference evidence="3 4" key="1">
    <citation type="submission" date="2023-10" db="EMBL/GenBank/DDBJ databases">
        <title>Chromosome-scale genome assembly provides insights into flower coloration mechanisms of Canna indica.</title>
        <authorList>
            <person name="Li C."/>
        </authorList>
    </citation>
    <scope>NUCLEOTIDE SEQUENCE [LARGE SCALE GENOMIC DNA]</scope>
    <source>
        <tissue evidence="3">Flower</tissue>
    </source>
</reference>
<feature type="domain" description="TORTIFOLIA1/TORL1-2 C-terminal" evidence="2">
    <location>
        <begin position="17"/>
        <end position="51"/>
    </location>
</feature>
<keyword evidence="1" id="KW-1133">Transmembrane helix</keyword>
<evidence type="ECO:0000259" key="2">
    <source>
        <dbReference type="Pfam" id="PF24713"/>
    </source>
</evidence>
<dbReference type="AlphaFoldDB" id="A0AAQ3Q061"/>
<dbReference type="InterPro" id="IPR057599">
    <property type="entry name" value="TORTIFOLIA1/TORL1-2_C"/>
</dbReference>
<evidence type="ECO:0000256" key="1">
    <source>
        <dbReference type="SAM" id="Phobius"/>
    </source>
</evidence>
<name>A0AAQ3Q061_9LILI</name>
<sequence>MVQTIAMDDTDGLIHGQRLSDEIASEVLRSIGQFILEHSLFDIALSWLQRLWKDGEWKAEIIEGHKAWLVMDEVSRYWDHLLRGGLLHFCVIVVVLPVLLVATAVALTDAENVDSGMKKEIREMLLVVVFKKLSFLIRETVS</sequence>
<keyword evidence="1" id="KW-0812">Transmembrane</keyword>
<organism evidence="3 4">
    <name type="scientific">Canna indica</name>
    <name type="common">Indian-shot</name>
    <dbReference type="NCBI Taxonomy" id="4628"/>
    <lineage>
        <taxon>Eukaryota</taxon>
        <taxon>Viridiplantae</taxon>
        <taxon>Streptophyta</taxon>
        <taxon>Embryophyta</taxon>
        <taxon>Tracheophyta</taxon>
        <taxon>Spermatophyta</taxon>
        <taxon>Magnoliopsida</taxon>
        <taxon>Liliopsida</taxon>
        <taxon>Zingiberales</taxon>
        <taxon>Cannaceae</taxon>
        <taxon>Canna</taxon>
    </lineage>
</organism>
<dbReference type="Pfam" id="PF24713">
    <property type="entry name" value="TOR1L1_C"/>
    <property type="match status" value="1"/>
</dbReference>
<evidence type="ECO:0000313" key="4">
    <source>
        <dbReference type="Proteomes" id="UP001327560"/>
    </source>
</evidence>
<proteinExistence type="predicted"/>
<feature type="transmembrane region" description="Helical" evidence="1">
    <location>
        <begin position="86"/>
        <end position="107"/>
    </location>
</feature>
<dbReference type="EMBL" id="CP136890">
    <property type="protein sequence ID" value="WOK93945.1"/>
    <property type="molecule type" value="Genomic_DNA"/>
</dbReference>
<protein>
    <recommendedName>
        <fullName evidence="2">TORTIFOLIA1/TORL1-2 C-terminal domain-containing protein</fullName>
    </recommendedName>
</protein>
<dbReference type="Proteomes" id="UP001327560">
    <property type="component" value="Chromosome 1"/>
</dbReference>
<evidence type="ECO:0000313" key="3">
    <source>
        <dbReference type="EMBL" id="WOK93945.1"/>
    </source>
</evidence>
<keyword evidence="4" id="KW-1185">Reference proteome</keyword>
<accession>A0AAQ3Q061</accession>